<dbReference type="RefSeq" id="WP_114279357.1">
    <property type="nucleotide sequence ID" value="NZ_QPJY01000003.1"/>
</dbReference>
<evidence type="ECO:0000256" key="2">
    <source>
        <dbReference type="SAM" id="SignalP"/>
    </source>
</evidence>
<name>A0A369CAW5_9GAMM</name>
<keyword evidence="1" id="KW-0472">Membrane</keyword>
<gene>
    <name evidence="3" type="ORF">DFQ59_103136</name>
</gene>
<keyword evidence="4" id="KW-1185">Reference proteome</keyword>
<dbReference type="OrthoDB" id="5794979at2"/>
<protein>
    <submittedName>
        <fullName evidence="3">Uncharacterized protein</fullName>
    </submittedName>
</protein>
<sequence length="327" mass="36223">MPGFRGALLLVPLLLMPALAAATEPLWFSDLPPTAEWAGKTRRAHGGLVERGRGGVTAKRLWLRAGDDPARAAYVPVPAGAVVAEGPGPDPVTPKPFGADAGGGIRFEMPEEGFYNAYLLSREVRDGTLEARVVKAEVLMHSCANGHDRRFTEARMPPRITAGVPFELIRERRPDEDFHSRAVSGEAIAFLALRQGEPVAGAEVRLVSNTGWSKTVTTGADGRAEFRMVRDYYTDWSEFDKRRRQDYLVLAEYRQPQAGELDGRAYTQVHYSASLAGTYYPAGREYQSYLYGLGVMLFAASLSVGGVYHYRLRQRRPERREAFDEKA</sequence>
<feature type="chain" id="PRO_5016967447" evidence="2">
    <location>
        <begin position="23"/>
        <end position="327"/>
    </location>
</feature>
<keyword evidence="1" id="KW-1133">Transmembrane helix</keyword>
<comment type="caution">
    <text evidence="3">The sequence shown here is derived from an EMBL/GenBank/DDBJ whole genome shotgun (WGS) entry which is preliminary data.</text>
</comment>
<proteinExistence type="predicted"/>
<accession>A0A369CAW5</accession>
<keyword evidence="2" id="KW-0732">Signal</keyword>
<evidence type="ECO:0000256" key="1">
    <source>
        <dbReference type="SAM" id="Phobius"/>
    </source>
</evidence>
<reference evidence="3 4" key="1">
    <citation type="submission" date="2018-07" db="EMBL/GenBank/DDBJ databases">
        <title>Genomic Encyclopedia of Type Strains, Phase IV (KMG-IV): sequencing the most valuable type-strain genomes for metagenomic binning, comparative biology and taxonomic classification.</title>
        <authorList>
            <person name="Goeker M."/>
        </authorList>
    </citation>
    <scope>NUCLEOTIDE SEQUENCE [LARGE SCALE GENOMIC DNA]</scope>
    <source>
        <strain evidence="3 4">DSM 26407</strain>
    </source>
</reference>
<dbReference type="AlphaFoldDB" id="A0A369CAW5"/>
<dbReference type="Proteomes" id="UP000252707">
    <property type="component" value="Unassembled WGS sequence"/>
</dbReference>
<evidence type="ECO:0000313" key="4">
    <source>
        <dbReference type="Proteomes" id="UP000252707"/>
    </source>
</evidence>
<feature type="signal peptide" evidence="2">
    <location>
        <begin position="1"/>
        <end position="22"/>
    </location>
</feature>
<organism evidence="3 4">
    <name type="scientific">Thioalbus denitrificans</name>
    <dbReference type="NCBI Taxonomy" id="547122"/>
    <lineage>
        <taxon>Bacteria</taxon>
        <taxon>Pseudomonadati</taxon>
        <taxon>Pseudomonadota</taxon>
        <taxon>Gammaproteobacteria</taxon>
        <taxon>Chromatiales</taxon>
        <taxon>Ectothiorhodospiraceae</taxon>
        <taxon>Thioalbus</taxon>
    </lineage>
</organism>
<evidence type="ECO:0000313" key="3">
    <source>
        <dbReference type="EMBL" id="RCX31172.1"/>
    </source>
</evidence>
<keyword evidence="1" id="KW-0812">Transmembrane</keyword>
<dbReference type="EMBL" id="QPJY01000003">
    <property type="protein sequence ID" value="RCX31172.1"/>
    <property type="molecule type" value="Genomic_DNA"/>
</dbReference>
<feature type="transmembrane region" description="Helical" evidence="1">
    <location>
        <begin position="289"/>
        <end position="310"/>
    </location>
</feature>